<protein>
    <submittedName>
        <fullName evidence="1">Uncharacterized protein</fullName>
    </submittedName>
</protein>
<evidence type="ECO:0000313" key="1">
    <source>
        <dbReference type="EMBL" id="AFK40239.1"/>
    </source>
</evidence>
<sequence length="61" mass="6815">MWPMNAVSIKEAIGSAAKARMVGTEICIISRPSSSFLRTFLMPENNTRRGIFPVLVQQFNT</sequence>
<reference evidence="1" key="1">
    <citation type="submission" date="2012-05" db="EMBL/GenBank/DDBJ databases">
        <authorList>
            <person name="Krishnakumar V."/>
            <person name="Cheung F."/>
            <person name="Xiao Y."/>
            <person name="Chan A."/>
            <person name="Moskal W.A."/>
            <person name="Town C.D."/>
        </authorList>
    </citation>
    <scope>NUCLEOTIDE SEQUENCE</scope>
</reference>
<dbReference type="EMBL" id="BT140444">
    <property type="protein sequence ID" value="AFK40239.1"/>
    <property type="molecule type" value="mRNA"/>
</dbReference>
<accession>I3SIZ7</accession>
<name>I3SIZ7_LOTJA</name>
<proteinExistence type="evidence at transcript level"/>
<dbReference type="AlphaFoldDB" id="I3SIZ7"/>
<organism evidence="1">
    <name type="scientific">Lotus japonicus</name>
    <name type="common">Lotus corniculatus var. japonicus</name>
    <dbReference type="NCBI Taxonomy" id="34305"/>
    <lineage>
        <taxon>Eukaryota</taxon>
        <taxon>Viridiplantae</taxon>
        <taxon>Streptophyta</taxon>
        <taxon>Embryophyta</taxon>
        <taxon>Tracheophyta</taxon>
        <taxon>Spermatophyta</taxon>
        <taxon>Magnoliopsida</taxon>
        <taxon>eudicotyledons</taxon>
        <taxon>Gunneridae</taxon>
        <taxon>Pentapetalae</taxon>
        <taxon>rosids</taxon>
        <taxon>fabids</taxon>
        <taxon>Fabales</taxon>
        <taxon>Fabaceae</taxon>
        <taxon>Papilionoideae</taxon>
        <taxon>50 kb inversion clade</taxon>
        <taxon>NPAAA clade</taxon>
        <taxon>Hologalegina</taxon>
        <taxon>robinioid clade</taxon>
        <taxon>Loteae</taxon>
        <taxon>Lotus</taxon>
    </lineage>
</organism>